<protein>
    <recommendedName>
        <fullName evidence="7">Xylanolytic transcriptional activator regulatory domain-containing protein</fullName>
    </recommendedName>
</protein>
<dbReference type="Proteomes" id="UP000076552">
    <property type="component" value="Unassembled WGS sequence"/>
</dbReference>
<evidence type="ECO:0000256" key="3">
    <source>
        <dbReference type="ARBA" id="ARBA00023163"/>
    </source>
</evidence>
<keyword evidence="9" id="KW-1185">Reference proteome</keyword>
<dbReference type="InterPro" id="IPR001138">
    <property type="entry name" value="Zn2Cys6_DnaBD"/>
</dbReference>
<reference evidence="8 9" key="1">
    <citation type="submission" date="2015-06" db="EMBL/GenBank/DDBJ databases">
        <title>Survival trade-offs in plant roots during colonization by closely related pathogenic and mutualistic fungi.</title>
        <authorList>
            <person name="Hacquard S."/>
            <person name="Kracher B."/>
            <person name="Hiruma K."/>
            <person name="Weinman A."/>
            <person name="Muench P."/>
            <person name="Garrido Oter R."/>
            <person name="Ver Loren van Themaat E."/>
            <person name="Dallerey J.-F."/>
            <person name="Damm U."/>
            <person name="Henrissat B."/>
            <person name="Lespinet O."/>
            <person name="Thon M."/>
            <person name="Kemen E."/>
            <person name="McHardy A.C."/>
            <person name="Schulze-Lefert P."/>
            <person name="O'Connell R.J."/>
        </authorList>
    </citation>
    <scope>NUCLEOTIDE SEQUENCE [LARGE SCALE GENOMIC DNA]</scope>
    <source>
        <strain evidence="8 9">0861</strain>
    </source>
</reference>
<evidence type="ECO:0000313" key="9">
    <source>
        <dbReference type="Proteomes" id="UP000076552"/>
    </source>
</evidence>
<dbReference type="InterPro" id="IPR007219">
    <property type="entry name" value="XnlR_reg_dom"/>
</dbReference>
<dbReference type="AlphaFoldDB" id="A0A166U3U9"/>
<dbReference type="InterPro" id="IPR036864">
    <property type="entry name" value="Zn2-C6_fun-type_DNA-bd_sf"/>
</dbReference>
<feature type="domain" description="Xylanolytic transcriptional activator regulatory" evidence="7">
    <location>
        <begin position="327"/>
        <end position="399"/>
    </location>
</feature>
<evidence type="ECO:0000256" key="6">
    <source>
        <dbReference type="SAM" id="MobiDB-lite"/>
    </source>
</evidence>
<sequence length="725" mass="80570">MIDTATPSSQTEPRPGPRQKRRQCDDGSPCLNCQSRGQQCSNINTTRASTLSQAHKEIDRLKLRVLELEKELQWERKDKPTHLRDLHQEPPPAASGTVLIRTQHNENTDGNTKILHIHGTQLRPARSPHAAWFGAPSLYSFIHRLSVFLKATSAENAQPYHTLLHSTTSAELLGQPTAKFQDASHLLVPPTGATKQGIYLNSVQEEYFINLFWQTYHTSLFAIIDEDVFKREYQALYVNVPSGQPRKASALVDIVVAICMQYGTSILPCGHQGNIVEDNDATISGRWHYRRAQTLLASEMESPTTSTLQCHLLSAIYVCGASFHNISDSICGLAVRTAYMLGLHIDPPLGQAEKERQMRRRLWWAVYVLDCKVGMKLGRPFLLNDAFIMPNLPDDQLGASVLSGSTFAPIADNATWLSFNLHQLKLFQTVRAAYNAFYSHDFGIHDGKKMWENASSLEKAASNLSPYIQTLEKWVQDVPDALKTSRKTQNSAFSTDGSALVIEQFAPLWLQRQRLLLELEYHHMCVNLYRPFVSFHSIPSRGGRAEAMMLKSVDHAIQLSIIIQQTLSSTPILDGWHEAFQWQWNAAMTLAGFILASPHCPSVPAARNAIELALSVFDTFGASFESGANAAAVVRILCSKIDTHAFLFGSESGSIPAAGLGDLRSSQEYALTEGIFSTGILDESIPDPQRENFDFLEMAVGVDFWADIDMLGLGDLGSLGEDFTQ</sequence>
<evidence type="ECO:0000256" key="5">
    <source>
        <dbReference type="SAM" id="Coils"/>
    </source>
</evidence>
<evidence type="ECO:0000259" key="7">
    <source>
        <dbReference type="SMART" id="SM00906"/>
    </source>
</evidence>
<keyword evidence="3" id="KW-0804">Transcription</keyword>
<dbReference type="GO" id="GO:0000981">
    <property type="term" value="F:DNA-binding transcription factor activity, RNA polymerase II-specific"/>
    <property type="evidence" value="ECO:0007669"/>
    <property type="project" value="InterPro"/>
</dbReference>
<feature type="coiled-coil region" evidence="5">
    <location>
        <begin position="51"/>
        <end position="78"/>
    </location>
</feature>
<evidence type="ECO:0000256" key="2">
    <source>
        <dbReference type="ARBA" id="ARBA00023015"/>
    </source>
</evidence>
<dbReference type="GO" id="GO:0000435">
    <property type="term" value="P:positive regulation of transcription from RNA polymerase II promoter by galactose"/>
    <property type="evidence" value="ECO:0007669"/>
    <property type="project" value="TreeGrafter"/>
</dbReference>
<proteinExistence type="predicted"/>
<feature type="region of interest" description="Disordered" evidence="6">
    <location>
        <begin position="1"/>
        <end position="29"/>
    </location>
</feature>
<dbReference type="GO" id="GO:0008270">
    <property type="term" value="F:zinc ion binding"/>
    <property type="evidence" value="ECO:0007669"/>
    <property type="project" value="InterPro"/>
</dbReference>
<dbReference type="GO" id="GO:0006351">
    <property type="term" value="P:DNA-templated transcription"/>
    <property type="evidence" value="ECO:0007669"/>
    <property type="project" value="InterPro"/>
</dbReference>
<keyword evidence="5" id="KW-0175">Coiled coil</keyword>
<comment type="caution">
    <text evidence="8">The sequence shown here is derived from an EMBL/GenBank/DDBJ whole genome shotgun (WGS) entry which is preliminary data.</text>
</comment>
<dbReference type="Gene3D" id="4.10.240.10">
    <property type="entry name" value="Zn(2)-C6 fungal-type DNA-binding domain"/>
    <property type="match status" value="1"/>
</dbReference>
<keyword evidence="4" id="KW-0539">Nucleus</keyword>
<organism evidence="8 9">
    <name type="scientific">Colletotrichum tofieldiae</name>
    <dbReference type="NCBI Taxonomy" id="708197"/>
    <lineage>
        <taxon>Eukaryota</taxon>
        <taxon>Fungi</taxon>
        <taxon>Dikarya</taxon>
        <taxon>Ascomycota</taxon>
        <taxon>Pezizomycotina</taxon>
        <taxon>Sordariomycetes</taxon>
        <taxon>Hypocreomycetidae</taxon>
        <taxon>Glomerellales</taxon>
        <taxon>Glomerellaceae</taxon>
        <taxon>Colletotrichum</taxon>
        <taxon>Colletotrichum spaethianum species complex</taxon>
    </lineage>
</organism>
<evidence type="ECO:0000313" key="8">
    <source>
        <dbReference type="EMBL" id="KZL72901.1"/>
    </source>
</evidence>
<dbReference type="GO" id="GO:0000978">
    <property type="term" value="F:RNA polymerase II cis-regulatory region sequence-specific DNA binding"/>
    <property type="evidence" value="ECO:0007669"/>
    <property type="project" value="TreeGrafter"/>
</dbReference>
<dbReference type="PANTHER" id="PTHR47424:SF12">
    <property type="entry name" value="TRANSCRIPTION FACTOR ASQA"/>
    <property type="match status" value="1"/>
</dbReference>
<keyword evidence="2" id="KW-0805">Transcription regulation</keyword>
<dbReference type="EMBL" id="LFIV01000051">
    <property type="protein sequence ID" value="KZL72901.1"/>
    <property type="molecule type" value="Genomic_DNA"/>
</dbReference>
<keyword evidence="1" id="KW-0479">Metal-binding</keyword>
<name>A0A166U3U9_9PEZI</name>
<dbReference type="CDD" id="cd12148">
    <property type="entry name" value="fungal_TF_MHR"/>
    <property type="match status" value="1"/>
</dbReference>
<dbReference type="CDD" id="cd00067">
    <property type="entry name" value="GAL4"/>
    <property type="match status" value="1"/>
</dbReference>
<feature type="compositionally biased region" description="Polar residues" evidence="6">
    <location>
        <begin position="1"/>
        <end position="12"/>
    </location>
</feature>
<evidence type="ECO:0000256" key="4">
    <source>
        <dbReference type="ARBA" id="ARBA00023242"/>
    </source>
</evidence>
<dbReference type="PANTHER" id="PTHR47424">
    <property type="entry name" value="REGULATORY PROTEIN GAL4"/>
    <property type="match status" value="1"/>
</dbReference>
<dbReference type="SMART" id="SM00906">
    <property type="entry name" value="Fungal_trans"/>
    <property type="match status" value="1"/>
</dbReference>
<evidence type="ECO:0000256" key="1">
    <source>
        <dbReference type="ARBA" id="ARBA00022723"/>
    </source>
</evidence>
<accession>A0A166U3U9</accession>
<gene>
    <name evidence="8" type="ORF">CT0861_12922</name>
</gene>
<dbReference type="InterPro" id="IPR051127">
    <property type="entry name" value="Fungal_SecMet_Regulators"/>
</dbReference>
<dbReference type="Pfam" id="PF04082">
    <property type="entry name" value="Fungal_trans"/>
    <property type="match status" value="1"/>
</dbReference>
<dbReference type="GO" id="GO:0005634">
    <property type="term" value="C:nucleus"/>
    <property type="evidence" value="ECO:0007669"/>
    <property type="project" value="TreeGrafter"/>
</dbReference>